<dbReference type="Proteomes" id="UP001552299">
    <property type="component" value="Unassembled WGS sequence"/>
</dbReference>
<organism evidence="2 3">
    <name type="scientific">Dendrobium thyrsiflorum</name>
    <name type="common">Pinecone-like raceme dendrobium</name>
    <name type="synonym">Orchid</name>
    <dbReference type="NCBI Taxonomy" id="117978"/>
    <lineage>
        <taxon>Eukaryota</taxon>
        <taxon>Viridiplantae</taxon>
        <taxon>Streptophyta</taxon>
        <taxon>Embryophyta</taxon>
        <taxon>Tracheophyta</taxon>
        <taxon>Spermatophyta</taxon>
        <taxon>Magnoliopsida</taxon>
        <taxon>Liliopsida</taxon>
        <taxon>Asparagales</taxon>
        <taxon>Orchidaceae</taxon>
        <taxon>Epidendroideae</taxon>
        <taxon>Malaxideae</taxon>
        <taxon>Dendrobiinae</taxon>
        <taxon>Dendrobium</taxon>
    </lineage>
</organism>
<feature type="chain" id="PRO_5044838413" evidence="1">
    <location>
        <begin position="25"/>
        <end position="158"/>
    </location>
</feature>
<keyword evidence="1" id="KW-0732">Signal</keyword>
<accession>A0ABD0UJ36</accession>
<evidence type="ECO:0000256" key="1">
    <source>
        <dbReference type="SAM" id="SignalP"/>
    </source>
</evidence>
<dbReference type="EMBL" id="JANQDX010000013">
    <property type="protein sequence ID" value="KAL0912768.1"/>
    <property type="molecule type" value="Genomic_DNA"/>
</dbReference>
<keyword evidence="3" id="KW-1185">Reference proteome</keyword>
<evidence type="ECO:0000313" key="2">
    <source>
        <dbReference type="EMBL" id="KAL0912768.1"/>
    </source>
</evidence>
<proteinExistence type="predicted"/>
<gene>
    <name evidence="2" type="ORF">M5K25_016170</name>
</gene>
<sequence length="158" mass="18184">MERQRLFFFFFILVVFFFFLLVDCRISAARTLPKEEISSEAREIYTRHSGELKALCSILPRGIVPPSGPGEEAKMNSRITDIAWNRASGSGVSSAHGYRSSKHRPGSWVVSRYSPWFRVRRSFEVRICPDEEQCARDLFKSERASSSRMKIDQTKKIA</sequence>
<feature type="signal peptide" evidence="1">
    <location>
        <begin position="1"/>
        <end position="24"/>
    </location>
</feature>
<comment type="caution">
    <text evidence="2">The sequence shown here is derived from an EMBL/GenBank/DDBJ whole genome shotgun (WGS) entry which is preliminary data.</text>
</comment>
<name>A0ABD0UJ36_DENTH</name>
<reference evidence="2 3" key="1">
    <citation type="journal article" date="2024" name="Plant Biotechnol. J.">
        <title>Dendrobium thyrsiflorum genome and its molecular insights into genes involved in important horticultural traits.</title>
        <authorList>
            <person name="Chen B."/>
            <person name="Wang J.Y."/>
            <person name="Zheng P.J."/>
            <person name="Li K.L."/>
            <person name="Liang Y.M."/>
            <person name="Chen X.F."/>
            <person name="Zhang C."/>
            <person name="Zhao X."/>
            <person name="He X."/>
            <person name="Zhang G.Q."/>
            <person name="Liu Z.J."/>
            <person name="Xu Q."/>
        </authorList>
    </citation>
    <scope>NUCLEOTIDE SEQUENCE [LARGE SCALE GENOMIC DNA]</scope>
    <source>
        <strain evidence="2">GZMU011</strain>
    </source>
</reference>
<evidence type="ECO:0000313" key="3">
    <source>
        <dbReference type="Proteomes" id="UP001552299"/>
    </source>
</evidence>
<protein>
    <submittedName>
        <fullName evidence="2">Uncharacterized protein</fullName>
    </submittedName>
</protein>
<dbReference type="AlphaFoldDB" id="A0ABD0UJ36"/>